<reference evidence="1 2" key="2">
    <citation type="journal article" date="1994" name="Virus Res.">
        <title>Analysis of the nucleotide sequence of 53 kbp from the right terminus of the genome of variola major virus strain India-1967.</title>
        <authorList>
            <person name="Shchelkunov S.N."/>
            <person name="Blinov V.M."/>
            <person name="Resenchuk S.M."/>
            <person name="Totmenin A.V."/>
            <person name="Olenina L.V."/>
            <person name="Chirikova G.B."/>
            <person name="Sandakhchiev L.S."/>
        </authorList>
    </citation>
    <scope>NUCLEOTIDE SEQUENCE [LARGE SCALE GENOMIC DNA]</scope>
    <source>
        <strain evidence="2">Isolate Human/India/Ind3/1967</strain>
    </source>
</reference>
<name>Q76QY8_VAR67</name>
<dbReference type="InterPro" id="IPR006652">
    <property type="entry name" value="Kelch_1"/>
</dbReference>
<reference evidence="1 2" key="3">
    <citation type="journal article" date="1995" name="Virus Genes">
        <title>Two types of deletions in orthopoxvirus genomes.</title>
        <authorList>
            <person name="Shchelkunov S.N."/>
            <person name="Totmenin A.V."/>
        </authorList>
    </citation>
    <scope>NUCLEOTIDE SEQUENCE [LARGE SCALE GENOMIC DNA]</scope>
    <source>
        <strain evidence="2">Isolate Human/India/Ind3/1967</strain>
    </source>
</reference>
<dbReference type="PIR" id="H72174">
    <property type="entry name" value="H72174"/>
</dbReference>
<proteinExistence type="predicted"/>
<reference evidence="1 2" key="1">
    <citation type="journal article" date="1993" name="FEBS Lett.">
        <title>Genes of variola and vaccinia viruses necessary to overcome the host protective mechanisms.</title>
        <authorList>
            <person name="Shchelkunov S.N."/>
            <person name="Blinov V.M."/>
            <person name="Sandakhchiev L.S."/>
        </authorList>
    </citation>
    <scope>NUCLEOTIDE SEQUENCE [LARGE SCALE GENOMIC DNA]</scope>
    <source>
        <strain evidence="2">Isolate Human/India/Ind3/1967</strain>
    </source>
</reference>
<accession>Q76QY8</accession>
<dbReference type="GeneID" id="1486555"/>
<keyword evidence="2" id="KW-1185">Reference proteome</keyword>
<evidence type="ECO:0000313" key="1">
    <source>
        <dbReference type="EMBL" id="CAA49133.1"/>
    </source>
</evidence>
<gene>
    <name evidence="1" type="primary">B24R</name>
</gene>
<dbReference type="Proteomes" id="UP000002060">
    <property type="component" value="Segment"/>
</dbReference>
<dbReference type="RefSeq" id="NP_042236.1">
    <property type="nucleotide sequence ID" value="NC_001611.1"/>
</dbReference>
<dbReference type="Gene3D" id="2.120.10.80">
    <property type="entry name" value="Kelch-type beta propeller"/>
    <property type="match status" value="1"/>
</dbReference>
<organism evidence="2">
    <name type="scientific">Variola virus (isolate Human/India/Ind3/1967)</name>
    <name type="common">VARV</name>
    <name type="synonym">Smallpox virus</name>
    <dbReference type="NCBI Taxonomy" id="587200"/>
    <lineage>
        <taxon>Viruses</taxon>
        <taxon>Varidnaviria</taxon>
        <taxon>Bamfordvirae</taxon>
        <taxon>Nucleocytoviricota</taxon>
        <taxon>Pokkesviricetes</taxon>
        <taxon>Chitovirales</taxon>
        <taxon>Poxviridae</taxon>
        <taxon>Chordopoxvirinae</taxon>
        <taxon>Orthopoxvirus</taxon>
        <taxon>Orthopoxvirus variola</taxon>
        <taxon>Variola virus</taxon>
    </lineage>
</organism>
<protein>
    <submittedName>
        <fullName evidence="1">B24R protein</fullName>
    </submittedName>
</protein>
<dbReference type="Pfam" id="PF01344">
    <property type="entry name" value="Kelch_1"/>
    <property type="match status" value="2"/>
</dbReference>
<dbReference type="InterPro" id="IPR052392">
    <property type="entry name" value="Kelch-BTB_domain-containing"/>
</dbReference>
<dbReference type="KEGG" id="vg:1486555"/>
<dbReference type="SUPFAM" id="SSF117281">
    <property type="entry name" value="Kelch motif"/>
    <property type="match status" value="1"/>
</dbReference>
<dbReference type="PIR" id="F36857">
    <property type="entry name" value="F36857"/>
</dbReference>
<sequence length="88" mass="10032">MEYSVISTIPNHIINYTSAIVDNEIIIAGGYNFNNPSLNKVYKINIENKIHVELPPMIMNRCRFSLAVIDNTIYAIGGQKLKFNIIYL</sequence>
<dbReference type="PANTHER" id="PTHR46375">
    <property type="entry name" value="KELCH REPEAT AND BTB DOMAIN-CONTAINING PROTEIN 13-RELATED"/>
    <property type="match status" value="1"/>
</dbReference>
<organismHost>
    <name type="scientific">Homo sapiens</name>
    <name type="common">Human</name>
    <dbReference type="NCBI Taxonomy" id="9606"/>
</organismHost>
<reference evidence="1 2" key="4">
    <citation type="journal article" date="1996" name="Virus Res.">
        <title>Analysis of the nucleotide sequence of 23.8 kbp from the left terminus of the genome of variola major virus strain India-1967.</title>
        <authorList>
            <person name="Shchelkunov S.N."/>
            <person name="Totmenin A.V."/>
            <person name="Sandakhchiev L.S."/>
        </authorList>
    </citation>
    <scope>NUCLEOTIDE SEQUENCE [LARGE SCALE GENOMIC DNA]</scope>
    <source>
        <strain evidence="2">Isolate Human/India/Ind3/1967</strain>
    </source>
</reference>
<dbReference type="InterPro" id="IPR015915">
    <property type="entry name" value="Kelch-typ_b-propeller"/>
</dbReference>
<dbReference type="EMBL" id="X69198">
    <property type="protein sequence ID" value="CAA49133.1"/>
    <property type="molecule type" value="Genomic_DNA"/>
</dbReference>
<dbReference type="SMART" id="SM00612">
    <property type="entry name" value="Kelch"/>
    <property type="match status" value="1"/>
</dbReference>
<dbReference type="PANTHER" id="PTHR46375:SF3">
    <property type="entry name" value="KELCH REPEAT AND BTB DOMAIN-CONTAINING PROTEIN 13"/>
    <property type="match status" value="1"/>
</dbReference>
<evidence type="ECO:0000313" key="2">
    <source>
        <dbReference type="Proteomes" id="UP000002060"/>
    </source>
</evidence>